<evidence type="ECO:0000256" key="5">
    <source>
        <dbReference type="ARBA" id="ARBA00022989"/>
    </source>
</evidence>
<evidence type="ECO:0000256" key="4">
    <source>
        <dbReference type="ARBA" id="ARBA00022692"/>
    </source>
</evidence>
<evidence type="ECO:0000313" key="8">
    <source>
        <dbReference type="EMBL" id="KAK5980559.1"/>
    </source>
</evidence>
<dbReference type="SUPFAM" id="SSF103473">
    <property type="entry name" value="MFS general substrate transporter"/>
    <property type="match status" value="1"/>
</dbReference>
<keyword evidence="5 7" id="KW-1133">Transmembrane helix</keyword>
<name>A0AAN8FP46_TRICO</name>
<comment type="caution">
    <text evidence="8">The sequence shown here is derived from an EMBL/GenBank/DDBJ whole genome shotgun (WGS) entry which is preliminary data.</text>
</comment>
<dbReference type="GO" id="GO:0012505">
    <property type="term" value="C:endomembrane system"/>
    <property type="evidence" value="ECO:0007669"/>
    <property type="project" value="UniProtKB-SubCell"/>
</dbReference>
<feature type="transmembrane region" description="Helical" evidence="7">
    <location>
        <begin position="93"/>
        <end position="114"/>
    </location>
</feature>
<evidence type="ECO:0000256" key="6">
    <source>
        <dbReference type="ARBA" id="ARBA00023136"/>
    </source>
</evidence>
<dbReference type="AlphaFoldDB" id="A0AAN8FP46"/>
<feature type="transmembrane region" description="Helical" evidence="7">
    <location>
        <begin position="20"/>
        <end position="38"/>
    </location>
</feature>
<evidence type="ECO:0000256" key="7">
    <source>
        <dbReference type="RuleBase" id="RU361113"/>
    </source>
</evidence>
<comment type="similarity">
    <text evidence="2 7">Belongs to the battenin family.</text>
</comment>
<comment type="caution">
    <text evidence="7">Lacks conserved residue(s) required for the propagation of feature annotation.</text>
</comment>
<dbReference type="PRINTS" id="PR01315">
    <property type="entry name" value="BATTENIN"/>
</dbReference>
<dbReference type="PANTHER" id="PTHR10981:SF0">
    <property type="entry name" value="BATTENIN"/>
    <property type="match status" value="1"/>
</dbReference>
<keyword evidence="9" id="KW-1185">Reference proteome</keyword>
<dbReference type="Pfam" id="PF02487">
    <property type="entry name" value="CLN3"/>
    <property type="match status" value="1"/>
</dbReference>
<feature type="transmembrane region" description="Helical" evidence="7">
    <location>
        <begin position="183"/>
        <end position="203"/>
    </location>
</feature>
<dbReference type="EMBL" id="WIXE01007289">
    <property type="protein sequence ID" value="KAK5980559.1"/>
    <property type="molecule type" value="Genomic_DNA"/>
</dbReference>
<keyword evidence="6 7" id="KW-0472">Membrane</keyword>
<evidence type="ECO:0000256" key="2">
    <source>
        <dbReference type="ARBA" id="ARBA00007467"/>
    </source>
</evidence>
<feature type="transmembrane region" description="Helical" evidence="7">
    <location>
        <begin position="120"/>
        <end position="141"/>
    </location>
</feature>
<organism evidence="8 9">
    <name type="scientific">Trichostrongylus colubriformis</name>
    <name type="common">Black scour worm</name>
    <dbReference type="NCBI Taxonomy" id="6319"/>
    <lineage>
        <taxon>Eukaryota</taxon>
        <taxon>Metazoa</taxon>
        <taxon>Ecdysozoa</taxon>
        <taxon>Nematoda</taxon>
        <taxon>Chromadorea</taxon>
        <taxon>Rhabditida</taxon>
        <taxon>Rhabditina</taxon>
        <taxon>Rhabditomorpha</taxon>
        <taxon>Strongyloidea</taxon>
        <taxon>Trichostrongylidae</taxon>
        <taxon>Trichostrongylus</taxon>
    </lineage>
</organism>
<proteinExistence type="inferred from homology"/>
<evidence type="ECO:0000256" key="3">
    <source>
        <dbReference type="ARBA" id="ARBA00022448"/>
    </source>
</evidence>
<comment type="subcellular location">
    <subcellularLocation>
        <location evidence="1">Endomembrane system</location>
        <topology evidence="1">Multi-pass membrane protein</topology>
    </subcellularLocation>
    <subcellularLocation>
        <location evidence="7">Lysosome membrane</location>
        <topology evidence="7">Multi-pass membrane protein</topology>
    </subcellularLocation>
</comment>
<protein>
    <recommendedName>
        <fullName evidence="7">Battenin</fullName>
    </recommendedName>
</protein>
<gene>
    <name evidence="8" type="ORF">GCK32_013583</name>
</gene>
<dbReference type="GO" id="GO:0051453">
    <property type="term" value="P:regulation of intracellular pH"/>
    <property type="evidence" value="ECO:0007669"/>
    <property type="project" value="TreeGrafter"/>
</dbReference>
<evidence type="ECO:0000256" key="1">
    <source>
        <dbReference type="ARBA" id="ARBA00004127"/>
    </source>
</evidence>
<keyword evidence="3" id="KW-0813">Transport</keyword>
<dbReference type="PANTHER" id="PTHR10981">
    <property type="entry name" value="BATTENIN"/>
    <property type="match status" value="1"/>
</dbReference>
<reference evidence="8 9" key="1">
    <citation type="submission" date="2019-10" db="EMBL/GenBank/DDBJ databases">
        <title>Assembly and Annotation for the nematode Trichostrongylus colubriformis.</title>
        <authorList>
            <person name="Martin J."/>
        </authorList>
    </citation>
    <scope>NUCLEOTIDE SEQUENCE [LARGE SCALE GENOMIC DNA]</scope>
    <source>
        <strain evidence="8">G859</strain>
        <tissue evidence="8">Whole worm</tissue>
    </source>
</reference>
<sequence length="310" mass="33934">MTYDSKGSSTTTDVRNMISFWIFGMCNNFGFSVMLSAAQDILSRRERSPSQQNPEITYRICSPTSAGVVLLCNILPALLVKLMCPFVMHRIPYGIRHFVICSLQVTSLLVTAFAESVPAALIGVCVASVAGGFGETTYLGLAGHYSKHTIATWSSGTGMAGLAGAFSYAGMTDARLLALTSTQAMLVMLVVPAVFAFTYYVVLVRAPSIRKISVVRPSEWFTSSQSEIKVPPNTTDDGSIQSQAQTSLIEQLKIVKGLLKYMVPMFLVYLAEYLINQGLLELTVFDCAHGYGTSPTSQYRWYQVSVYAFY</sequence>
<dbReference type="Proteomes" id="UP001331761">
    <property type="component" value="Unassembled WGS sequence"/>
</dbReference>
<dbReference type="GO" id="GO:0005765">
    <property type="term" value="C:lysosomal membrane"/>
    <property type="evidence" value="ECO:0007669"/>
    <property type="project" value="UniProtKB-SubCell"/>
</dbReference>
<evidence type="ECO:0000313" key="9">
    <source>
        <dbReference type="Proteomes" id="UP001331761"/>
    </source>
</evidence>
<dbReference type="InterPro" id="IPR036259">
    <property type="entry name" value="MFS_trans_sf"/>
</dbReference>
<keyword evidence="4 7" id="KW-0812">Transmembrane</keyword>
<accession>A0AAN8FP46</accession>
<feature type="transmembrane region" description="Helical" evidence="7">
    <location>
        <begin position="153"/>
        <end position="171"/>
    </location>
</feature>
<keyword evidence="7" id="KW-0458">Lysosome</keyword>
<dbReference type="GO" id="GO:0007040">
    <property type="term" value="P:lysosome organization"/>
    <property type="evidence" value="ECO:0007669"/>
    <property type="project" value="TreeGrafter"/>
</dbReference>
<dbReference type="InterPro" id="IPR003492">
    <property type="entry name" value="Battenin_disease_Cln3"/>
</dbReference>